<feature type="transmembrane region" description="Helical" evidence="7">
    <location>
        <begin position="516"/>
        <end position="540"/>
    </location>
</feature>
<dbReference type="Pfam" id="PF05425">
    <property type="entry name" value="CopD"/>
    <property type="match status" value="1"/>
</dbReference>
<keyword evidence="3 7" id="KW-0812">Transmembrane</keyword>
<evidence type="ECO:0000313" key="10">
    <source>
        <dbReference type="Proteomes" id="UP000315353"/>
    </source>
</evidence>
<dbReference type="InterPro" id="IPR008457">
    <property type="entry name" value="Cu-R_CopD_dom"/>
</dbReference>
<gene>
    <name evidence="9" type="ORF">CFL01nite_11870</name>
</gene>
<feature type="transmembrane region" description="Helical" evidence="7">
    <location>
        <begin position="129"/>
        <end position="153"/>
    </location>
</feature>
<dbReference type="GO" id="GO:0006825">
    <property type="term" value="P:copper ion transport"/>
    <property type="evidence" value="ECO:0007669"/>
    <property type="project" value="InterPro"/>
</dbReference>
<feature type="transmembrane region" description="Helical" evidence="7">
    <location>
        <begin position="347"/>
        <end position="365"/>
    </location>
</feature>
<evidence type="ECO:0000313" key="9">
    <source>
        <dbReference type="EMBL" id="GEB97692.1"/>
    </source>
</evidence>
<keyword evidence="5 7" id="KW-0472">Membrane</keyword>
<keyword evidence="4 7" id="KW-1133">Transmembrane helix</keyword>
<evidence type="ECO:0000256" key="7">
    <source>
        <dbReference type="SAM" id="Phobius"/>
    </source>
</evidence>
<dbReference type="AlphaFoldDB" id="A0AB73B8A8"/>
<dbReference type="PANTHER" id="PTHR34820:SF4">
    <property type="entry name" value="INNER MEMBRANE PROTEIN YEBZ"/>
    <property type="match status" value="1"/>
</dbReference>
<organism evidence="9 10">
    <name type="scientific">Corynebacterium flavescens</name>
    <dbReference type="NCBI Taxonomy" id="28028"/>
    <lineage>
        <taxon>Bacteria</taxon>
        <taxon>Bacillati</taxon>
        <taxon>Actinomycetota</taxon>
        <taxon>Actinomycetes</taxon>
        <taxon>Mycobacteriales</taxon>
        <taxon>Corynebacteriaceae</taxon>
        <taxon>Corynebacterium</taxon>
    </lineage>
</organism>
<sequence>MHGLGMSDAGDTMPNMHTKDKTARQQALSKAGDKARGSTLINVCAAGFAGLVAGFISLFFLSDSLAALGIPDPGRLTTFGLPFFRGVGWVLMALAVGSFMASAFFIAPRIPGKDNSRLIEASLSVDGHIAARTGSFAALGVSVVALLEVPLVMSDLTGTPFLRVLNPELMSIAFGQIATAQVWLVTAVISFFVGVGGLFARGWAAQPLLFFFALMQVVPLGMEGHSASGGDHDFGTNSLLWHLVFIMLWVGGLMGLIAHSRRLGPGLAVAVRRYSAVAFISIIALAISGVINALIRIEPSDLLSTRYGLIIVAKTVLTCVLALVGLVHRQATIPQLGQRPQLFRRVAVVELIIMAATIGVAITMGRTPPPPPRDPNLNSMQLLLGYELTQPPTMSDVWTMFRFDLMFGTIGLLAAAGYGYALLRLHRRGMKWSNARTAWFMSGAAILVIVMSNGIGMYIPALYSMHMLGHMILSMLVPPFLVLGAPLTLVMQAWGPGVPGQPNVHDLAVALTKSRILRFITNPFINLVQFLFFFYVIYLFADLYQFAISEHAGHVVMNFIFLVSGYLYFWEVIGPDPLPSRGPSSLRLGLIFLSMPLHLFAGVYLMQMQIILGQDFYSSLNLPWHPDLLQDQRVGGGIAWGFGQFPLLIVFGKLFVEWLRDDRATAVRHDAQADDDGDADLADYNAMLAQLNDDR</sequence>
<proteinExistence type="predicted"/>
<evidence type="ECO:0000256" key="6">
    <source>
        <dbReference type="SAM" id="MobiDB-lite"/>
    </source>
</evidence>
<dbReference type="PANTHER" id="PTHR34820">
    <property type="entry name" value="INNER MEMBRANE PROTEIN YEBZ"/>
    <property type="match status" value="1"/>
</dbReference>
<comment type="subcellular location">
    <subcellularLocation>
        <location evidence="1">Cell membrane</location>
        <topology evidence="1">Multi-pass membrane protein</topology>
    </subcellularLocation>
</comment>
<feature type="transmembrane region" description="Helical" evidence="7">
    <location>
        <begin position="307"/>
        <end position="327"/>
    </location>
</feature>
<reference evidence="9 10" key="1">
    <citation type="submission" date="2019-06" db="EMBL/GenBank/DDBJ databases">
        <title>Whole genome shotgun sequence of Corynebacterium flavescens NBRC 14136.</title>
        <authorList>
            <person name="Hosoyama A."/>
            <person name="Uohara A."/>
            <person name="Ohji S."/>
            <person name="Ichikawa N."/>
        </authorList>
    </citation>
    <scope>NUCLEOTIDE SEQUENCE [LARGE SCALE GENOMIC DNA]</scope>
    <source>
        <strain evidence="9 10">NBRC 14136</strain>
    </source>
</reference>
<dbReference type="InterPro" id="IPR032694">
    <property type="entry name" value="CopC/D"/>
</dbReference>
<comment type="caution">
    <text evidence="9">The sequence shown here is derived from an EMBL/GenBank/DDBJ whole genome shotgun (WGS) entry which is preliminary data.</text>
</comment>
<feature type="transmembrane region" description="Helical" evidence="7">
    <location>
        <begin position="82"/>
        <end position="108"/>
    </location>
</feature>
<evidence type="ECO:0000256" key="5">
    <source>
        <dbReference type="ARBA" id="ARBA00023136"/>
    </source>
</evidence>
<feature type="transmembrane region" description="Helical" evidence="7">
    <location>
        <begin position="207"/>
        <end position="227"/>
    </location>
</feature>
<feature type="transmembrane region" description="Helical" evidence="7">
    <location>
        <begin position="405"/>
        <end position="425"/>
    </location>
</feature>
<dbReference type="GO" id="GO:0005886">
    <property type="term" value="C:plasma membrane"/>
    <property type="evidence" value="ECO:0007669"/>
    <property type="project" value="UniProtKB-SubCell"/>
</dbReference>
<keyword evidence="2" id="KW-1003">Cell membrane</keyword>
<feature type="transmembrane region" description="Helical" evidence="7">
    <location>
        <begin position="271"/>
        <end position="295"/>
    </location>
</feature>
<evidence type="ECO:0000256" key="1">
    <source>
        <dbReference type="ARBA" id="ARBA00004651"/>
    </source>
</evidence>
<protein>
    <recommendedName>
        <fullName evidence="8">Copper resistance protein D domain-containing protein</fullName>
    </recommendedName>
</protein>
<name>A0AB73B8A8_CORFL</name>
<feature type="transmembrane region" description="Helical" evidence="7">
    <location>
        <begin position="239"/>
        <end position="259"/>
    </location>
</feature>
<feature type="transmembrane region" description="Helical" evidence="7">
    <location>
        <begin position="173"/>
        <end position="200"/>
    </location>
</feature>
<feature type="domain" description="Copper resistance protein D" evidence="8">
    <location>
        <begin position="270"/>
        <end position="363"/>
    </location>
</feature>
<feature type="transmembrane region" description="Helical" evidence="7">
    <location>
        <begin position="471"/>
        <end position="495"/>
    </location>
</feature>
<feature type="transmembrane region" description="Helical" evidence="7">
    <location>
        <begin position="552"/>
        <end position="569"/>
    </location>
</feature>
<dbReference type="Proteomes" id="UP000315353">
    <property type="component" value="Unassembled WGS sequence"/>
</dbReference>
<evidence type="ECO:0000256" key="3">
    <source>
        <dbReference type="ARBA" id="ARBA00022692"/>
    </source>
</evidence>
<dbReference type="Pfam" id="PF09678">
    <property type="entry name" value="Caa3_CtaG"/>
    <property type="match status" value="1"/>
</dbReference>
<feature type="transmembrane region" description="Helical" evidence="7">
    <location>
        <begin position="437"/>
        <end position="459"/>
    </location>
</feature>
<evidence type="ECO:0000256" key="4">
    <source>
        <dbReference type="ARBA" id="ARBA00022989"/>
    </source>
</evidence>
<accession>A0AB73B8A8</accession>
<evidence type="ECO:0000259" key="8">
    <source>
        <dbReference type="Pfam" id="PF05425"/>
    </source>
</evidence>
<feature type="transmembrane region" description="Helical" evidence="7">
    <location>
        <begin position="40"/>
        <end position="62"/>
    </location>
</feature>
<feature type="transmembrane region" description="Helical" evidence="7">
    <location>
        <begin position="634"/>
        <end position="656"/>
    </location>
</feature>
<dbReference type="InterPro" id="IPR019108">
    <property type="entry name" value="Caa3_assmbl_CtaG-rel"/>
</dbReference>
<evidence type="ECO:0000256" key="2">
    <source>
        <dbReference type="ARBA" id="ARBA00022475"/>
    </source>
</evidence>
<feature type="transmembrane region" description="Helical" evidence="7">
    <location>
        <begin position="590"/>
        <end position="614"/>
    </location>
</feature>
<dbReference type="EMBL" id="BJNB01000015">
    <property type="protein sequence ID" value="GEB97692.1"/>
    <property type="molecule type" value="Genomic_DNA"/>
</dbReference>
<feature type="region of interest" description="Disordered" evidence="6">
    <location>
        <begin position="1"/>
        <end position="29"/>
    </location>
</feature>